<name>A0A2P5WCV5_GOSBA</name>
<dbReference type="Proteomes" id="UP000239757">
    <property type="component" value="Unassembled WGS sequence"/>
</dbReference>
<dbReference type="EMBL" id="KZ668120">
    <property type="protein sequence ID" value="PPR88919.1"/>
    <property type="molecule type" value="Genomic_DNA"/>
</dbReference>
<protein>
    <submittedName>
        <fullName evidence="1">Uncharacterized protein</fullName>
    </submittedName>
</protein>
<evidence type="ECO:0000313" key="1">
    <source>
        <dbReference type="EMBL" id="PPR88919.1"/>
    </source>
</evidence>
<dbReference type="AlphaFoldDB" id="A0A2P5WCV5"/>
<organism evidence="1 2">
    <name type="scientific">Gossypium barbadense</name>
    <name type="common">Sea Island cotton</name>
    <name type="synonym">Hibiscus barbadensis</name>
    <dbReference type="NCBI Taxonomy" id="3634"/>
    <lineage>
        <taxon>Eukaryota</taxon>
        <taxon>Viridiplantae</taxon>
        <taxon>Streptophyta</taxon>
        <taxon>Embryophyta</taxon>
        <taxon>Tracheophyta</taxon>
        <taxon>Spermatophyta</taxon>
        <taxon>Magnoliopsida</taxon>
        <taxon>eudicotyledons</taxon>
        <taxon>Gunneridae</taxon>
        <taxon>Pentapetalae</taxon>
        <taxon>rosids</taxon>
        <taxon>malvids</taxon>
        <taxon>Malvales</taxon>
        <taxon>Malvaceae</taxon>
        <taxon>Malvoideae</taxon>
        <taxon>Gossypium</taxon>
    </lineage>
</organism>
<proteinExistence type="predicted"/>
<gene>
    <name evidence="1" type="ORF">GOBAR_AA31768</name>
</gene>
<evidence type="ECO:0000313" key="2">
    <source>
        <dbReference type="Proteomes" id="UP000239757"/>
    </source>
</evidence>
<sequence>MVYSIYNHAQGFIQGRIRGVRRSQPSNPGHNKSTDGNRYPFKRLLKEQELASIKLEQTLCTFILRGQILLAKVKTFCHFYNLQHRIGKTMDQLQSPTILSLELTKLLIHQFASLKEERWKTPPNFPEYPTITENMESVLS</sequence>
<accession>A0A2P5WCV5</accession>
<reference evidence="1 2" key="1">
    <citation type="submission" date="2015-01" db="EMBL/GenBank/DDBJ databases">
        <title>Genome of allotetraploid Gossypium barbadense reveals genomic plasticity and fiber elongation in cotton evolution.</title>
        <authorList>
            <person name="Chen X."/>
            <person name="Liu X."/>
            <person name="Zhao B."/>
            <person name="Zheng H."/>
            <person name="Hu Y."/>
            <person name="Lu G."/>
            <person name="Yang C."/>
            <person name="Chen J."/>
            <person name="Shan C."/>
            <person name="Zhang L."/>
            <person name="Zhou Y."/>
            <person name="Wang L."/>
            <person name="Guo W."/>
            <person name="Bai Y."/>
            <person name="Ruan J."/>
            <person name="Shangguan X."/>
            <person name="Mao Y."/>
            <person name="Jiang J."/>
            <person name="Zhu Y."/>
            <person name="Lei J."/>
            <person name="Kang H."/>
            <person name="Chen S."/>
            <person name="He X."/>
            <person name="Wang R."/>
            <person name="Wang Y."/>
            <person name="Chen J."/>
            <person name="Wang L."/>
            <person name="Yu S."/>
            <person name="Wang B."/>
            <person name="Wei J."/>
            <person name="Song S."/>
            <person name="Lu X."/>
            <person name="Gao Z."/>
            <person name="Gu W."/>
            <person name="Deng X."/>
            <person name="Ma D."/>
            <person name="Wang S."/>
            <person name="Liang W."/>
            <person name="Fang L."/>
            <person name="Cai C."/>
            <person name="Zhu X."/>
            <person name="Zhou B."/>
            <person name="Zhang Y."/>
            <person name="Chen Z."/>
            <person name="Xu S."/>
            <person name="Zhu R."/>
            <person name="Wang S."/>
            <person name="Zhang T."/>
            <person name="Zhao G."/>
        </authorList>
    </citation>
    <scope>NUCLEOTIDE SEQUENCE [LARGE SCALE GENOMIC DNA]</scope>
    <source>
        <strain evidence="2">cv. Xinhai21</strain>
        <tissue evidence="1">Leaf</tissue>
    </source>
</reference>